<feature type="signal peptide" evidence="2">
    <location>
        <begin position="1"/>
        <end position="18"/>
    </location>
</feature>
<dbReference type="InterPro" id="IPR008979">
    <property type="entry name" value="Galactose-bd-like_sf"/>
</dbReference>
<dbReference type="KEGG" id="ssau:H8M03_07320"/>
<dbReference type="Pfam" id="PF03629">
    <property type="entry name" value="SASA"/>
    <property type="match status" value="1"/>
</dbReference>
<evidence type="ECO:0000256" key="2">
    <source>
        <dbReference type="SAM" id="SignalP"/>
    </source>
</evidence>
<proteinExistence type="predicted"/>
<evidence type="ECO:0000313" key="5">
    <source>
        <dbReference type="Proteomes" id="UP000515861"/>
    </source>
</evidence>
<dbReference type="GO" id="GO:0001681">
    <property type="term" value="F:sialate O-acetylesterase activity"/>
    <property type="evidence" value="ECO:0007669"/>
    <property type="project" value="InterPro"/>
</dbReference>
<protein>
    <submittedName>
        <fullName evidence="4">9-O-acetylesterase</fullName>
    </submittedName>
</protein>
<dbReference type="Gene3D" id="2.60.120.260">
    <property type="entry name" value="Galactose-binding domain-like"/>
    <property type="match status" value="1"/>
</dbReference>
<dbReference type="InterPro" id="IPR039329">
    <property type="entry name" value="SIAE"/>
</dbReference>
<dbReference type="InterPro" id="IPR013783">
    <property type="entry name" value="Ig-like_fold"/>
</dbReference>
<dbReference type="PANTHER" id="PTHR22901">
    <property type="entry name" value="SIALATE O-ACETYLESTERASE"/>
    <property type="match status" value="1"/>
</dbReference>
<keyword evidence="1" id="KW-0378">Hydrolase</keyword>
<dbReference type="AlphaFoldDB" id="A0A7G9KZR5"/>
<dbReference type="PANTHER" id="PTHR22901:SF0">
    <property type="entry name" value="SIALATE O-ACETYLESTERASE"/>
    <property type="match status" value="1"/>
</dbReference>
<dbReference type="InterPro" id="IPR036514">
    <property type="entry name" value="SGNH_hydro_sf"/>
</dbReference>
<organism evidence="4 5">
    <name type="scientific">Sphingomonas sabuli</name>
    <dbReference type="NCBI Taxonomy" id="2764186"/>
    <lineage>
        <taxon>Bacteria</taxon>
        <taxon>Pseudomonadati</taxon>
        <taxon>Pseudomonadota</taxon>
        <taxon>Alphaproteobacteria</taxon>
        <taxon>Sphingomonadales</taxon>
        <taxon>Sphingomonadaceae</taxon>
        <taxon>Sphingomonas</taxon>
    </lineage>
</organism>
<dbReference type="EMBL" id="CP060697">
    <property type="protein sequence ID" value="QNM81864.1"/>
    <property type="molecule type" value="Genomic_DNA"/>
</dbReference>
<evidence type="ECO:0000259" key="3">
    <source>
        <dbReference type="Pfam" id="PF03629"/>
    </source>
</evidence>
<evidence type="ECO:0000256" key="1">
    <source>
        <dbReference type="ARBA" id="ARBA00022801"/>
    </source>
</evidence>
<feature type="chain" id="PRO_5028999022" evidence="2">
    <location>
        <begin position="19"/>
        <end position="635"/>
    </location>
</feature>
<dbReference type="SUPFAM" id="SSF52266">
    <property type="entry name" value="SGNH hydrolase"/>
    <property type="match status" value="1"/>
</dbReference>
<dbReference type="RefSeq" id="WP_187478820.1">
    <property type="nucleotide sequence ID" value="NZ_CP060697.1"/>
</dbReference>
<evidence type="ECO:0000313" key="4">
    <source>
        <dbReference type="EMBL" id="QNM81864.1"/>
    </source>
</evidence>
<dbReference type="GO" id="GO:0005975">
    <property type="term" value="P:carbohydrate metabolic process"/>
    <property type="evidence" value="ECO:0007669"/>
    <property type="project" value="TreeGrafter"/>
</dbReference>
<accession>A0A7G9KZR5</accession>
<sequence>MKPVAAILLFGTASTLHAAPKLDPMFATHSVVQRGAKAAISGTAAPGEHVSVSLGRQRADGRADASGRWLVRLPAVPSGRPTQIEVRAASGTDRADDVLIGDVWLCSGQSNMELPVSRALNAADELSGSADTQMRLLTIATMTATAPRLSFEKAPAWEVASPDTVAPFSAACYFMGRDLRQSQDVPIGLVDATWGGTAIRAWLDSASAAQSAPDDVALLTQFGTDPIAANRRFGERWQQWWARTQSTRPWAEPDALNWKPMKVGFWENWGDPAFASFNGLVWARATVTLTEAEAAQGARLTLGVIDEIDETWVNGVAVGYTFGWDAKRDYPLHTGLLRPGKNSIVVNINDSYAFGGFQGPEGELALRLADGTVKPLAPTLEYARVPPEVGSPPRAPWDQAAGLSLIYNAMIAPLGATGLKGIAWYQGETDGGSATGYAERLGSLVSGWRAQFEDAGLPFLVVGLPGWGSPPVEPRPSGWAEVRDAQRRVAAGDAKVALVPAIDVGDRLELHPPQKQAIGHRLARAAEALAYSADHARSGPQADAAIRSGNDVIVTFGGITGKLRAWSGAPLGFELCGPAQDSCRYARATIEGSAVRVTGDGRPVTRVRFGWADAPIVNLFDDVPLPVSSFELPVR</sequence>
<name>A0A7G9KZR5_9SPHN</name>
<dbReference type="InterPro" id="IPR005181">
    <property type="entry name" value="SASA"/>
</dbReference>
<dbReference type="Gene3D" id="3.40.50.1110">
    <property type="entry name" value="SGNH hydrolase"/>
    <property type="match status" value="1"/>
</dbReference>
<dbReference type="Gene3D" id="2.60.40.10">
    <property type="entry name" value="Immunoglobulins"/>
    <property type="match status" value="1"/>
</dbReference>
<gene>
    <name evidence="4" type="ORF">H8M03_07320</name>
</gene>
<dbReference type="SUPFAM" id="SSF49785">
    <property type="entry name" value="Galactose-binding domain-like"/>
    <property type="match status" value="1"/>
</dbReference>
<feature type="domain" description="Sialate O-acetylesterase" evidence="3">
    <location>
        <begin position="405"/>
        <end position="526"/>
    </location>
</feature>
<reference evidence="4 5" key="1">
    <citation type="submission" date="2020-08" db="EMBL/GenBank/DDBJ databases">
        <title>Sphingomonas sp. sand1-3 16S ribosomal RNA gene Genome sequencing and assembly.</title>
        <authorList>
            <person name="Kang M."/>
        </authorList>
    </citation>
    <scope>NUCLEOTIDE SEQUENCE [LARGE SCALE GENOMIC DNA]</scope>
    <source>
        <strain evidence="5">sand1-3</strain>
    </source>
</reference>
<keyword evidence="2" id="KW-0732">Signal</keyword>
<keyword evidence="5" id="KW-1185">Reference proteome</keyword>
<dbReference type="Proteomes" id="UP000515861">
    <property type="component" value="Chromosome"/>
</dbReference>